<dbReference type="SUPFAM" id="SSF140500">
    <property type="entry name" value="BAS1536-like"/>
    <property type="match status" value="1"/>
</dbReference>
<dbReference type="GO" id="GO:0043937">
    <property type="term" value="P:regulation of sporulation"/>
    <property type="evidence" value="ECO:0007669"/>
    <property type="project" value="InterPro"/>
</dbReference>
<accession>A0A3G3K6R1</accession>
<dbReference type="InterPro" id="IPR018540">
    <property type="entry name" value="Spo0E-like"/>
</dbReference>
<dbReference type="AlphaFoldDB" id="A0A3G3K6R1"/>
<sequence length="90" mass="10054">MDTPQLIHRLQLLQRRLCEMADDLGNLTDPEIVAVSEEADRLIVQLQRLRKQEAEDRKRAAETPSASVLTGSKPAEEIGEQGGAFFLKNP</sequence>
<dbReference type="Proteomes" id="UP000269097">
    <property type="component" value="Chromosome"/>
</dbReference>
<dbReference type="Pfam" id="PF09388">
    <property type="entry name" value="SpoOE-like"/>
    <property type="match status" value="1"/>
</dbReference>
<dbReference type="RefSeq" id="WP_123043827.1">
    <property type="nucleotide sequence ID" value="NZ_CP033433.1"/>
</dbReference>
<proteinExistence type="predicted"/>
<dbReference type="Gene3D" id="4.10.280.10">
    <property type="entry name" value="Helix-loop-helix DNA-binding domain"/>
    <property type="match status" value="1"/>
</dbReference>
<organism evidence="2 3">
    <name type="scientific">Cohnella candidum</name>
    <dbReference type="NCBI Taxonomy" id="2674991"/>
    <lineage>
        <taxon>Bacteria</taxon>
        <taxon>Bacillati</taxon>
        <taxon>Bacillota</taxon>
        <taxon>Bacilli</taxon>
        <taxon>Bacillales</taxon>
        <taxon>Paenibacillaceae</taxon>
        <taxon>Cohnella</taxon>
    </lineage>
</organism>
<evidence type="ECO:0000256" key="1">
    <source>
        <dbReference type="SAM" id="MobiDB-lite"/>
    </source>
</evidence>
<feature type="region of interest" description="Disordered" evidence="1">
    <location>
        <begin position="53"/>
        <end position="74"/>
    </location>
</feature>
<dbReference type="InterPro" id="IPR037208">
    <property type="entry name" value="Spo0E-like_sf"/>
</dbReference>
<evidence type="ECO:0000313" key="2">
    <source>
        <dbReference type="EMBL" id="AYQ75747.1"/>
    </source>
</evidence>
<dbReference type="EMBL" id="CP033433">
    <property type="protein sequence ID" value="AYQ75747.1"/>
    <property type="molecule type" value="Genomic_DNA"/>
</dbReference>
<evidence type="ECO:0000313" key="3">
    <source>
        <dbReference type="Proteomes" id="UP000269097"/>
    </source>
</evidence>
<gene>
    <name evidence="2" type="ORF">EAV92_20120</name>
</gene>
<dbReference type="InterPro" id="IPR036638">
    <property type="entry name" value="HLH_DNA-bd_sf"/>
</dbReference>
<protein>
    <submittedName>
        <fullName evidence="2">Aspartyl-phosphate phosphatase Spo0E family protein</fullName>
    </submittedName>
</protein>
<dbReference type="KEGG" id="coh:EAV92_20120"/>
<dbReference type="GO" id="GO:0046983">
    <property type="term" value="F:protein dimerization activity"/>
    <property type="evidence" value="ECO:0007669"/>
    <property type="project" value="InterPro"/>
</dbReference>
<reference evidence="2 3" key="1">
    <citation type="submission" date="2018-10" db="EMBL/GenBank/DDBJ databases">
        <title>Genome Sequence of Cohnella sp.</title>
        <authorList>
            <person name="Srinivasan S."/>
            <person name="Kim M.K."/>
        </authorList>
    </citation>
    <scope>NUCLEOTIDE SEQUENCE [LARGE SCALE GENOMIC DNA]</scope>
    <source>
        <strain evidence="2 3">18JY8-7</strain>
    </source>
</reference>
<keyword evidence="3" id="KW-1185">Reference proteome</keyword>
<name>A0A3G3K6R1_9BACL</name>